<accession>A0A382X3R5</accession>
<sequence>DSSRPGWNPRFQPPEPCPGGRCMVRKI</sequence>
<name>A0A382X3R5_9ZZZZ</name>
<proteinExistence type="predicted"/>
<feature type="region of interest" description="Disordered" evidence="1">
    <location>
        <begin position="1"/>
        <end position="27"/>
    </location>
</feature>
<protein>
    <submittedName>
        <fullName evidence="2">Uncharacterized protein</fullName>
    </submittedName>
</protein>
<dbReference type="AlphaFoldDB" id="A0A382X3R5"/>
<dbReference type="EMBL" id="UINC01164581">
    <property type="protein sequence ID" value="SVD65514.1"/>
    <property type="molecule type" value="Genomic_DNA"/>
</dbReference>
<organism evidence="2">
    <name type="scientific">marine metagenome</name>
    <dbReference type="NCBI Taxonomy" id="408172"/>
    <lineage>
        <taxon>unclassified sequences</taxon>
        <taxon>metagenomes</taxon>
        <taxon>ecological metagenomes</taxon>
    </lineage>
</organism>
<feature type="non-terminal residue" evidence="2">
    <location>
        <position position="1"/>
    </location>
</feature>
<evidence type="ECO:0000313" key="2">
    <source>
        <dbReference type="EMBL" id="SVD65514.1"/>
    </source>
</evidence>
<reference evidence="2" key="1">
    <citation type="submission" date="2018-05" db="EMBL/GenBank/DDBJ databases">
        <authorList>
            <person name="Lanie J.A."/>
            <person name="Ng W.-L."/>
            <person name="Kazmierczak K.M."/>
            <person name="Andrzejewski T.M."/>
            <person name="Davidsen T.M."/>
            <person name="Wayne K.J."/>
            <person name="Tettelin H."/>
            <person name="Glass J.I."/>
            <person name="Rusch D."/>
            <person name="Podicherti R."/>
            <person name="Tsui H.-C.T."/>
            <person name="Winkler M.E."/>
        </authorList>
    </citation>
    <scope>NUCLEOTIDE SEQUENCE</scope>
</reference>
<gene>
    <name evidence="2" type="ORF">METZ01_LOCUS418368</name>
</gene>
<feature type="non-terminal residue" evidence="2">
    <location>
        <position position="27"/>
    </location>
</feature>
<evidence type="ECO:0000256" key="1">
    <source>
        <dbReference type="SAM" id="MobiDB-lite"/>
    </source>
</evidence>